<dbReference type="SMART" id="SM00388">
    <property type="entry name" value="HisKA"/>
    <property type="match status" value="1"/>
</dbReference>
<keyword evidence="10" id="KW-0812">Transmembrane</keyword>
<evidence type="ECO:0000256" key="12">
    <source>
        <dbReference type="ARBA" id="ARBA00022777"/>
    </source>
</evidence>
<dbReference type="PRINTS" id="PR00344">
    <property type="entry name" value="BCTRLSENSOR"/>
</dbReference>
<dbReference type="InterPro" id="IPR003661">
    <property type="entry name" value="HisK_dim/P_dom"/>
</dbReference>
<evidence type="ECO:0000256" key="11">
    <source>
        <dbReference type="ARBA" id="ARBA00022741"/>
    </source>
</evidence>
<organism evidence="19 20">
    <name type="scientific">Usitatibacter rugosus</name>
    <dbReference type="NCBI Taxonomy" id="2732067"/>
    <lineage>
        <taxon>Bacteria</taxon>
        <taxon>Pseudomonadati</taxon>
        <taxon>Pseudomonadota</taxon>
        <taxon>Betaproteobacteria</taxon>
        <taxon>Nitrosomonadales</taxon>
        <taxon>Usitatibacteraceae</taxon>
        <taxon>Usitatibacter</taxon>
    </lineage>
</organism>
<evidence type="ECO:0000256" key="15">
    <source>
        <dbReference type="ARBA" id="ARBA00023012"/>
    </source>
</evidence>
<dbReference type="Pfam" id="PF11808">
    <property type="entry name" value="PhoR"/>
    <property type="match status" value="1"/>
</dbReference>
<dbReference type="EC" id="2.7.13.3" evidence="3"/>
<proteinExistence type="predicted"/>
<dbReference type="PANTHER" id="PTHR45453:SF1">
    <property type="entry name" value="PHOSPHATE REGULON SENSOR PROTEIN PHOR"/>
    <property type="match status" value="1"/>
</dbReference>
<keyword evidence="16" id="KW-0472">Membrane</keyword>
<keyword evidence="9 19" id="KW-0808">Transferase</keyword>
<sequence length="432" mass="47898">MPQSRIARRLAGSALLLLAAGVVALVVGFMFDSEWGWVVFSISLLLLLGDQLRQLYALGTWLESGEVRAEPRARGAWDELHALLHRSKREAARREAELARALNRWREAARALPDGVVILQDDRIEWCNDTALAHLDLDPARDVGHAITHLVRIPEFLAYLEGGDYAKPIELRPPDGRTLSVQVVSYGDGQRLVLSRDVTRFERMERTRREFVANVSHEMRTPLTVITGFLETLRDGGADAEETRHYLSLMTDQARRMERLVADLLTLSALESSPPPPMEEPIDMGALVERMGAEARALSAGRHKVEVEHAEGIELLGSEKEITSALGNLVSNAIRYTPQGGTVRLRWLAEPDGAAFYVEDTGIGISPEHIPRLTERFYRVDRGRSRETGGTGLGLAIVKHALGRHGATLDIHSTPGQGSRFTARFAGPRVRQ</sequence>
<keyword evidence="13" id="KW-0067">ATP-binding</keyword>
<evidence type="ECO:0000256" key="17">
    <source>
        <dbReference type="ARBA" id="ARBA00025207"/>
    </source>
</evidence>
<keyword evidence="8" id="KW-0592">Phosphate transport</keyword>
<gene>
    <name evidence="19" type="primary">phoR</name>
    <name evidence="19" type="ORF">DSM104443_03296</name>
</gene>
<dbReference type="InterPro" id="IPR014310">
    <property type="entry name" value="Sig_transdc_His_kinase_PhoR"/>
</dbReference>
<reference evidence="19 20" key="1">
    <citation type="submission" date="2020-04" db="EMBL/GenBank/DDBJ databases">
        <title>Usitatibacter rugosus gen. nov., sp. nov. and Usitatibacter palustris sp. nov., novel members of Usitatibacteraceae fam. nov. within the order Nitrosomonadales isolated from soil.</title>
        <authorList>
            <person name="Huber K.J."/>
            <person name="Neumann-Schaal M."/>
            <person name="Geppert A."/>
            <person name="Luckner M."/>
            <person name="Wanner G."/>
            <person name="Overmann J."/>
        </authorList>
    </citation>
    <scope>NUCLEOTIDE SEQUENCE [LARGE SCALE GENOMIC DNA]</scope>
    <source>
        <strain evidence="19 20">0125_3</strain>
    </source>
</reference>
<evidence type="ECO:0000256" key="2">
    <source>
        <dbReference type="ARBA" id="ARBA00004429"/>
    </source>
</evidence>
<evidence type="ECO:0000256" key="6">
    <source>
        <dbReference type="ARBA" id="ARBA00022475"/>
    </source>
</evidence>
<protein>
    <recommendedName>
        <fullName evidence="4">Phosphate regulon sensor protein PhoR</fullName>
        <ecNumber evidence="3">2.7.13.3</ecNumber>
    </recommendedName>
</protein>
<dbReference type="GO" id="GO:0016036">
    <property type="term" value="P:cellular response to phosphate starvation"/>
    <property type="evidence" value="ECO:0007669"/>
    <property type="project" value="TreeGrafter"/>
</dbReference>
<keyword evidence="15" id="KW-0902">Two-component regulatory system</keyword>
<dbReference type="FunFam" id="1.10.287.130:FF:000008">
    <property type="entry name" value="Two-component sensor histidine kinase"/>
    <property type="match status" value="1"/>
</dbReference>
<keyword evidence="5" id="KW-0813">Transport</keyword>
<dbReference type="Gene3D" id="1.10.287.130">
    <property type="match status" value="1"/>
</dbReference>
<dbReference type="CDD" id="cd00082">
    <property type="entry name" value="HisKA"/>
    <property type="match status" value="1"/>
</dbReference>
<feature type="domain" description="Histidine kinase" evidence="18">
    <location>
        <begin position="214"/>
        <end position="429"/>
    </location>
</feature>
<dbReference type="Proteomes" id="UP000501534">
    <property type="component" value="Chromosome"/>
</dbReference>
<evidence type="ECO:0000256" key="10">
    <source>
        <dbReference type="ARBA" id="ARBA00022692"/>
    </source>
</evidence>
<comment type="subcellular location">
    <subcellularLocation>
        <location evidence="2">Cell inner membrane</location>
        <topology evidence="2">Multi-pass membrane protein</topology>
    </subcellularLocation>
</comment>
<dbReference type="GO" id="GO:0006817">
    <property type="term" value="P:phosphate ion transport"/>
    <property type="evidence" value="ECO:0007669"/>
    <property type="project" value="UniProtKB-KW"/>
</dbReference>
<dbReference type="RefSeq" id="WP_171094220.1">
    <property type="nucleotide sequence ID" value="NZ_CP053069.1"/>
</dbReference>
<dbReference type="InterPro" id="IPR005467">
    <property type="entry name" value="His_kinase_dom"/>
</dbReference>
<dbReference type="SUPFAM" id="SSF47384">
    <property type="entry name" value="Homodimeric domain of signal transducing histidine kinase"/>
    <property type="match status" value="1"/>
</dbReference>
<dbReference type="AlphaFoldDB" id="A0A6M4GY52"/>
<evidence type="ECO:0000256" key="14">
    <source>
        <dbReference type="ARBA" id="ARBA00022989"/>
    </source>
</evidence>
<evidence type="ECO:0000256" key="8">
    <source>
        <dbReference type="ARBA" id="ARBA00022592"/>
    </source>
</evidence>
<accession>A0A6M4GY52</accession>
<evidence type="ECO:0000256" key="9">
    <source>
        <dbReference type="ARBA" id="ARBA00022679"/>
    </source>
</evidence>
<dbReference type="Gene3D" id="3.30.565.10">
    <property type="entry name" value="Histidine kinase-like ATPase, C-terminal domain"/>
    <property type="match status" value="1"/>
</dbReference>
<comment type="function">
    <text evidence="17">Member of the two-component regulatory system PhoR/PhoB involved in the phosphate regulon genes expression. PhoR may function as a membrane-associated protein kinase that phosphorylates PhoB in response to environmental signals.</text>
</comment>
<dbReference type="GO" id="GO:0005524">
    <property type="term" value="F:ATP binding"/>
    <property type="evidence" value="ECO:0007669"/>
    <property type="project" value="UniProtKB-KW"/>
</dbReference>
<dbReference type="GO" id="GO:0000155">
    <property type="term" value="F:phosphorelay sensor kinase activity"/>
    <property type="evidence" value="ECO:0007669"/>
    <property type="project" value="InterPro"/>
</dbReference>
<dbReference type="InterPro" id="IPR003594">
    <property type="entry name" value="HATPase_dom"/>
</dbReference>
<dbReference type="FunFam" id="3.30.565.10:FF:000006">
    <property type="entry name" value="Sensor histidine kinase WalK"/>
    <property type="match status" value="1"/>
</dbReference>
<evidence type="ECO:0000256" key="13">
    <source>
        <dbReference type="ARBA" id="ARBA00022840"/>
    </source>
</evidence>
<evidence type="ECO:0000259" key="18">
    <source>
        <dbReference type="PROSITE" id="PS50109"/>
    </source>
</evidence>
<evidence type="ECO:0000256" key="7">
    <source>
        <dbReference type="ARBA" id="ARBA00022553"/>
    </source>
</evidence>
<dbReference type="InterPro" id="IPR035965">
    <property type="entry name" value="PAS-like_dom_sf"/>
</dbReference>
<evidence type="ECO:0000256" key="3">
    <source>
        <dbReference type="ARBA" id="ARBA00012438"/>
    </source>
</evidence>
<keyword evidence="12" id="KW-0418">Kinase</keyword>
<dbReference type="SUPFAM" id="SSF55785">
    <property type="entry name" value="PYP-like sensor domain (PAS domain)"/>
    <property type="match status" value="1"/>
</dbReference>
<dbReference type="GO" id="GO:0004721">
    <property type="term" value="F:phosphoprotein phosphatase activity"/>
    <property type="evidence" value="ECO:0007669"/>
    <property type="project" value="InterPro"/>
</dbReference>
<dbReference type="InterPro" id="IPR036890">
    <property type="entry name" value="HATPase_C_sf"/>
</dbReference>
<keyword evidence="14" id="KW-1133">Transmembrane helix</keyword>
<evidence type="ECO:0000313" key="20">
    <source>
        <dbReference type="Proteomes" id="UP000501534"/>
    </source>
</evidence>
<dbReference type="InterPro" id="IPR004358">
    <property type="entry name" value="Sig_transdc_His_kin-like_C"/>
</dbReference>
<dbReference type="InterPro" id="IPR036097">
    <property type="entry name" value="HisK_dim/P_sf"/>
</dbReference>
<dbReference type="SMART" id="SM00387">
    <property type="entry name" value="HATPase_c"/>
    <property type="match status" value="1"/>
</dbReference>
<dbReference type="InterPro" id="IPR050351">
    <property type="entry name" value="BphY/WalK/GraS-like"/>
</dbReference>
<dbReference type="Pfam" id="PF02518">
    <property type="entry name" value="HATPase_c"/>
    <property type="match status" value="1"/>
</dbReference>
<dbReference type="Pfam" id="PF00512">
    <property type="entry name" value="HisKA"/>
    <property type="match status" value="1"/>
</dbReference>
<evidence type="ECO:0000256" key="5">
    <source>
        <dbReference type="ARBA" id="ARBA00022448"/>
    </source>
</evidence>
<dbReference type="KEGG" id="uru:DSM104443_03296"/>
<keyword evidence="7" id="KW-0597">Phosphoprotein</keyword>
<dbReference type="GO" id="GO:0005886">
    <property type="term" value="C:plasma membrane"/>
    <property type="evidence" value="ECO:0007669"/>
    <property type="project" value="UniProtKB-SubCell"/>
</dbReference>
<keyword evidence="6" id="KW-1003">Cell membrane</keyword>
<dbReference type="PROSITE" id="PS50109">
    <property type="entry name" value="HIS_KIN"/>
    <property type="match status" value="1"/>
</dbReference>
<dbReference type="PANTHER" id="PTHR45453">
    <property type="entry name" value="PHOSPHATE REGULON SENSOR PROTEIN PHOR"/>
    <property type="match status" value="1"/>
</dbReference>
<evidence type="ECO:0000256" key="4">
    <source>
        <dbReference type="ARBA" id="ARBA00019665"/>
    </source>
</evidence>
<keyword evidence="11" id="KW-0547">Nucleotide-binding</keyword>
<keyword evidence="20" id="KW-1185">Reference proteome</keyword>
<dbReference type="EMBL" id="CP053069">
    <property type="protein sequence ID" value="QJR12211.1"/>
    <property type="molecule type" value="Genomic_DNA"/>
</dbReference>
<dbReference type="Gene3D" id="3.30.450.20">
    <property type="entry name" value="PAS domain"/>
    <property type="match status" value="1"/>
</dbReference>
<dbReference type="NCBIfam" id="TIGR02966">
    <property type="entry name" value="phoR_proteo"/>
    <property type="match status" value="1"/>
</dbReference>
<evidence type="ECO:0000256" key="1">
    <source>
        <dbReference type="ARBA" id="ARBA00000085"/>
    </source>
</evidence>
<dbReference type="SUPFAM" id="SSF55874">
    <property type="entry name" value="ATPase domain of HSP90 chaperone/DNA topoisomerase II/histidine kinase"/>
    <property type="match status" value="1"/>
</dbReference>
<name>A0A6M4GY52_9PROT</name>
<dbReference type="InterPro" id="IPR021766">
    <property type="entry name" value="PhoR_N"/>
</dbReference>
<evidence type="ECO:0000256" key="16">
    <source>
        <dbReference type="ARBA" id="ARBA00023136"/>
    </source>
</evidence>
<evidence type="ECO:0000313" key="19">
    <source>
        <dbReference type="EMBL" id="QJR12211.1"/>
    </source>
</evidence>
<comment type="catalytic activity">
    <reaction evidence="1">
        <text>ATP + protein L-histidine = ADP + protein N-phospho-L-histidine.</text>
        <dbReference type="EC" id="2.7.13.3"/>
    </reaction>
</comment>
<dbReference type="InterPro" id="IPR000014">
    <property type="entry name" value="PAS"/>
</dbReference>
<dbReference type="Pfam" id="PF13188">
    <property type="entry name" value="PAS_8"/>
    <property type="match status" value="1"/>
</dbReference>